<reference evidence="1" key="4">
    <citation type="submission" date="2019-03" db="UniProtKB">
        <authorList>
            <consortium name="EnsemblPlants"/>
        </authorList>
    </citation>
    <scope>IDENTIFICATION</scope>
</reference>
<reference evidence="1" key="5">
    <citation type="journal article" date="2021" name="G3 (Bethesda)">
        <title>Aegilops tauschii genome assembly Aet v5.0 features greater sequence contiguity and improved annotation.</title>
        <authorList>
            <person name="Wang L."/>
            <person name="Zhu T."/>
            <person name="Rodriguez J.C."/>
            <person name="Deal K.R."/>
            <person name="Dubcovsky J."/>
            <person name="McGuire P.E."/>
            <person name="Lux T."/>
            <person name="Spannagl M."/>
            <person name="Mayer K.F.X."/>
            <person name="Baldrich P."/>
            <person name="Meyers B.C."/>
            <person name="Huo N."/>
            <person name="Gu Y.Q."/>
            <person name="Zhou H."/>
            <person name="Devos K.M."/>
            <person name="Bennetzen J.L."/>
            <person name="Unver T."/>
            <person name="Budak H."/>
            <person name="Gulick P.J."/>
            <person name="Galiba G."/>
            <person name="Kalapos B."/>
            <person name="Nelson D.R."/>
            <person name="Li P."/>
            <person name="You F.M."/>
            <person name="Luo M.C."/>
            <person name="Dvorak J."/>
        </authorList>
    </citation>
    <scope>NUCLEOTIDE SEQUENCE [LARGE SCALE GENOMIC DNA]</scope>
    <source>
        <strain evidence="1">cv. AL8/78</strain>
    </source>
</reference>
<dbReference type="PANTHER" id="PTHR37079:SF4">
    <property type="entry name" value="SERINE_THREONINE-PROTEIN KINASE ATM"/>
    <property type="match status" value="1"/>
</dbReference>
<dbReference type="GO" id="GO:0004674">
    <property type="term" value="F:protein serine/threonine kinase activity"/>
    <property type="evidence" value="ECO:0007669"/>
    <property type="project" value="InterPro"/>
</dbReference>
<dbReference type="GO" id="GO:0006974">
    <property type="term" value="P:DNA damage response"/>
    <property type="evidence" value="ECO:0007669"/>
    <property type="project" value="InterPro"/>
</dbReference>
<dbReference type="InterPro" id="IPR016024">
    <property type="entry name" value="ARM-type_fold"/>
</dbReference>
<dbReference type="Pfam" id="PF25360">
    <property type="entry name" value="TPR_ATM"/>
    <property type="match status" value="1"/>
</dbReference>
<dbReference type="InterPro" id="IPR038980">
    <property type="entry name" value="ATM_plant"/>
</dbReference>
<dbReference type="EnsemblPlants" id="AET1Gv20795900.34">
    <property type="protein sequence ID" value="AET1Gv20795900.34"/>
    <property type="gene ID" value="AET1Gv20795900"/>
</dbReference>
<reference evidence="2" key="2">
    <citation type="journal article" date="2017" name="Nat. Plants">
        <title>The Aegilops tauschii genome reveals multiple impacts of transposons.</title>
        <authorList>
            <person name="Zhao G."/>
            <person name="Zou C."/>
            <person name="Li K."/>
            <person name="Wang K."/>
            <person name="Li T."/>
            <person name="Gao L."/>
            <person name="Zhang X."/>
            <person name="Wang H."/>
            <person name="Yang Z."/>
            <person name="Liu X."/>
            <person name="Jiang W."/>
            <person name="Mao L."/>
            <person name="Kong X."/>
            <person name="Jiao Y."/>
            <person name="Jia J."/>
        </authorList>
    </citation>
    <scope>NUCLEOTIDE SEQUENCE [LARGE SCALE GENOMIC DNA]</scope>
    <source>
        <strain evidence="2">cv. AL8/78</strain>
    </source>
</reference>
<dbReference type="PANTHER" id="PTHR37079">
    <property type="entry name" value="SERINE/THREONINE-PROTEIN KINASE ATM"/>
    <property type="match status" value="1"/>
</dbReference>
<reference evidence="1" key="3">
    <citation type="journal article" date="2017" name="Nature">
        <title>Genome sequence of the progenitor of the wheat D genome Aegilops tauschii.</title>
        <authorList>
            <person name="Luo M.C."/>
            <person name="Gu Y.Q."/>
            <person name="Puiu D."/>
            <person name="Wang H."/>
            <person name="Twardziok S.O."/>
            <person name="Deal K.R."/>
            <person name="Huo N."/>
            <person name="Zhu T."/>
            <person name="Wang L."/>
            <person name="Wang Y."/>
            <person name="McGuire P.E."/>
            <person name="Liu S."/>
            <person name="Long H."/>
            <person name="Ramasamy R.K."/>
            <person name="Rodriguez J.C."/>
            <person name="Van S.L."/>
            <person name="Yuan L."/>
            <person name="Wang Z."/>
            <person name="Xia Z."/>
            <person name="Xiao L."/>
            <person name="Anderson O.D."/>
            <person name="Ouyang S."/>
            <person name="Liang Y."/>
            <person name="Zimin A.V."/>
            <person name="Pertea G."/>
            <person name="Qi P."/>
            <person name="Bennetzen J.L."/>
            <person name="Dai X."/>
            <person name="Dawson M.W."/>
            <person name="Muller H.G."/>
            <person name="Kugler K."/>
            <person name="Rivarola-Duarte L."/>
            <person name="Spannagl M."/>
            <person name="Mayer K.F.X."/>
            <person name="Lu F.H."/>
            <person name="Bevan M.W."/>
            <person name="Leroy P."/>
            <person name="Li P."/>
            <person name="You F.M."/>
            <person name="Sun Q."/>
            <person name="Liu Z."/>
            <person name="Lyons E."/>
            <person name="Wicker T."/>
            <person name="Salzberg S.L."/>
            <person name="Devos K.M."/>
            <person name="Dvorak J."/>
        </authorList>
    </citation>
    <scope>NUCLEOTIDE SEQUENCE [LARGE SCALE GENOMIC DNA]</scope>
    <source>
        <strain evidence="1">cv. AL8/78</strain>
    </source>
</reference>
<evidence type="ECO:0000313" key="1">
    <source>
        <dbReference type="EnsemblPlants" id="AET1Gv20795900.34"/>
    </source>
</evidence>
<dbReference type="InterPro" id="IPR057445">
    <property type="entry name" value="ATM_TPR"/>
</dbReference>
<dbReference type="Proteomes" id="UP000015105">
    <property type="component" value="Chromosome 1D"/>
</dbReference>
<name>A0A452ZIK7_AEGTS</name>
<keyword evidence="2" id="KW-1185">Reference proteome</keyword>
<proteinExistence type="predicted"/>
<evidence type="ECO:0000313" key="2">
    <source>
        <dbReference type="Proteomes" id="UP000015105"/>
    </source>
</evidence>
<dbReference type="SUPFAM" id="SSF48371">
    <property type="entry name" value="ARM repeat"/>
    <property type="match status" value="1"/>
</dbReference>
<accession>A0A452ZIK7</accession>
<reference evidence="2" key="1">
    <citation type="journal article" date="2014" name="Science">
        <title>Ancient hybridizations among the ancestral genomes of bread wheat.</title>
        <authorList>
            <consortium name="International Wheat Genome Sequencing Consortium,"/>
            <person name="Marcussen T."/>
            <person name="Sandve S.R."/>
            <person name="Heier L."/>
            <person name="Spannagl M."/>
            <person name="Pfeifer M."/>
            <person name="Jakobsen K.S."/>
            <person name="Wulff B.B."/>
            <person name="Steuernagel B."/>
            <person name="Mayer K.F."/>
            <person name="Olsen O.A."/>
        </authorList>
    </citation>
    <scope>NUCLEOTIDE SEQUENCE [LARGE SCALE GENOMIC DNA]</scope>
    <source>
        <strain evidence="2">cv. AL8/78</strain>
    </source>
</reference>
<sequence>MATARDVEEVVQKLASDRARPRDVRVKLLGTWLQGDRAPTFCRLLARNTARAKPGHLASGATWPFLITALAKCVLADIAAKRRGATRSAAAGMLRAAVRCAEDARLSGHSLLLVSVAKQLFSHILEVIKDAPSFQLEYSPILRQLLTVKEYRYQMKPRTYSNLVVLYMKKVATGFDANFSNQASSKEESFRCTWTLHVLLENPPGDYPDTMREESLFITYAKIQLKLARAIPKVLERKNLLGVIMDDLDQNVNTEAGLLWCEASRDAKDVSLRCSLEELMDLSATIFYQAYKSPTPIRGDDEKKLKTEDVISRITNSLKKGSLCWIGTTCLLVHKYGYRVDKSLLISWLQACCQSLKSALSKANVIRSQDSLLWIIRALKEFSAMFIVNTREESHCLLTKGEMSTVEGYWQDIWNSLIHALPLFSPTALVADSALNLLGGMIMRDQVHTSVVSEDTWNLQTFKQSPSPSALYFIACYFSRIGLQGDLSNSSLVRKNLLRSTLELIQSVSKGSSLLNEQNVVMIPEAIFSICAGFSSSAINSANASQLFDECKDFSKSENWVIKDELGYSVEALSEISTESSTKVISDKCNRAHLPGHIQQQLLDQLMEFEGFMASNEQLEKVDLCTLVYRCSLLCNLIHCALLSRAIEENSLFLKELFGHVTGIIKYIISMVMKKHEELSHGLTSVGSAFETAGSILSSFQTFLSAPIFRLRSVSNRASSVLIKGVTVLLDELLVEFSQLFSRLSSSANNSDSENTSKMLPISSVNLSEDLNPFVDHKSVVDMDFDMTDSGEVDSITASGSGSIGISSRLLEWKLELVGVISTFFSVSAPHTWEILYNLVEKESDVKVSHAILLNLCQNISASSKSLSSVVHLIFDMREKCASLLLGSADCLTHVHALLRTLMVTRDVGQNTDGKLQAYNEVSNENQDILLDLVTKGTEISITDWFFRIMLIDCITHFIHLFPDGAQDMIGHFLNMLHDTDYRVRLYLARKMVVLFETWEGHDELFRDVCSNIGVKMVQFSSEIPVKSREVLAVGPQSVPVIETVLITLAHLSVHSEEVEFECAFMISAVAAIQPSQRKLEYALFDSISRKLSYASRSKYLDQLMGPILFRWVACEVSLVSLVKVQEMFGFDTAKPKEFIEHICPWLLSFLILRGDAAGLNWISKTLLQPLSAVIKGYFVQIFGLCIAAKNGTGPEKDLAETVLYESLLQLGEISEFERDDLIRKHMVSIVGVLLTVSSTARQSELPYFSREILARTIKQVVDGFMDTADDDSADTVVIDKVNIFRADRVFKFLLAIHQQVTEAGHPRHMSHRLFAIEVLIDVLGHRVVHYSTCFYIICIVGNYIWRQPLQGQCCNILSKLLVAFNANSSTETVAVLGTQLQDLEPLPGLDCLKDIKVFHASLSDSYASRDQFLKFVHRAPHLPAELFLLSSSSVANEASSVLADFISRAGISDAHQVIFDVPNLTQKHSLQLQSGSTSKEDKLCSDYGISDDILLDLLKLLKTYLSDGSVEIIEVTSRTLKGILSTSKGLNSLQCLDSLDRSLLMVHSRGINTQLVEQTLLGMDKYSTGERYST</sequence>
<protein>
    <submittedName>
        <fullName evidence="1">Uncharacterized protein</fullName>
    </submittedName>
</protein>
<dbReference type="Gramene" id="AET1Gv20795900.34">
    <property type="protein sequence ID" value="AET1Gv20795900.34"/>
    <property type="gene ID" value="AET1Gv20795900"/>
</dbReference>
<organism evidence="1 2">
    <name type="scientific">Aegilops tauschii subsp. strangulata</name>
    <name type="common">Goatgrass</name>
    <dbReference type="NCBI Taxonomy" id="200361"/>
    <lineage>
        <taxon>Eukaryota</taxon>
        <taxon>Viridiplantae</taxon>
        <taxon>Streptophyta</taxon>
        <taxon>Embryophyta</taxon>
        <taxon>Tracheophyta</taxon>
        <taxon>Spermatophyta</taxon>
        <taxon>Magnoliopsida</taxon>
        <taxon>Liliopsida</taxon>
        <taxon>Poales</taxon>
        <taxon>Poaceae</taxon>
        <taxon>BOP clade</taxon>
        <taxon>Pooideae</taxon>
        <taxon>Triticodae</taxon>
        <taxon>Triticeae</taxon>
        <taxon>Triticinae</taxon>
        <taxon>Aegilops</taxon>
    </lineage>
</organism>